<name>A0ABU5ZSD9_9FLAO</name>
<dbReference type="RefSeq" id="WP_324179020.1">
    <property type="nucleotide sequence ID" value="NZ_JAYKLX010000003.1"/>
</dbReference>
<evidence type="ECO:0000313" key="2">
    <source>
        <dbReference type="Proteomes" id="UP001327027"/>
    </source>
</evidence>
<evidence type="ECO:0000313" key="1">
    <source>
        <dbReference type="EMBL" id="MEB3344984.1"/>
    </source>
</evidence>
<protein>
    <submittedName>
        <fullName evidence="1">Uncharacterized protein</fullName>
    </submittedName>
</protein>
<dbReference type="Proteomes" id="UP001327027">
    <property type="component" value="Unassembled WGS sequence"/>
</dbReference>
<sequence>EPIDYVGLNLVDFRLEVLDSQWSSMDRSWMESNREFLTPLLDFKNAGGQESFAKKLQDAVKSKELNEVVGLQILYYINQNDVSDEAVDRANRAIDIFEVYPNANPFLSADCRSFEYAQPPGALQRACAVKNFNHTFYTAGIRSNGSPYAGDISVPQDLIYFTAPSWMTNSQAANATAAAVSAAINETDIHFFENPDISKHSLAEFFKQRIKSKMAAFGGSMTTNAPFLIPSPAPYITSILGIGNPYDC</sequence>
<accession>A0ABU5ZSD9</accession>
<comment type="caution">
    <text evidence="1">The sequence shown here is derived from an EMBL/GenBank/DDBJ whole genome shotgun (WGS) entry which is preliminary data.</text>
</comment>
<reference evidence="1 2" key="1">
    <citation type="journal article" date="2013" name="Int. J. Syst. Evol. Microbiol.">
        <title>Aquimarina gracilis sp. nov., isolated from the gut microflora of a mussel, Mytilus coruscus, and emended description of Aquimarina spongiae.</title>
        <authorList>
            <person name="Park S.C."/>
            <person name="Choe H.N."/>
            <person name="Baik K.S."/>
            <person name="Seong C.N."/>
        </authorList>
    </citation>
    <scope>NUCLEOTIDE SEQUENCE [LARGE SCALE GENOMIC DNA]</scope>
    <source>
        <strain evidence="1 2">PSC32</strain>
    </source>
</reference>
<dbReference type="EMBL" id="JAYKLX010000003">
    <property type="protein sequence ID" value="MEB3344984.1"/>
    <property type="molecule type" value="Genomic_DNA"/>
</dbReference>
<proteinExistence type="predicted"/>
<feature type="non-terminal residue" evidence="1">
    <location>
        <position position="1"/>
    </location>
</feature>
<keyword evidence="2" id="KW-1185">Reference proteome</keyword>
<organism evidence="1 2">
    <name type="scientific">Aquimarina gracilis</name>
    <dbReference type="NCBI Taxonomy" id="874422"/>
    <lineage>
        <taxon>Bacteria</taxon>
        <taxon>Pseudomonadati</taxon>
        <taxon>Bacteroidota</taxon>
        <taxon>Flavobacteriia</taxon>
        <taxon>Flavobacteriales</taxon>
        <taxon>Flavobacteriaceae</taxon>
        <taxon>Aquimarina</taxon>
    </lineage>
</organism>
<gene>
    <name evidence="1" type="ORF">U6A24_05910</name>
</gene>